<name>A0A517LW03_9BACT</name>
<evidence type="ECO:0000313" key="3">
    <source>
        <dbReference type="Proteomes" id="UP000319557"/>
    </source>
</evidence>
<dbReference type="EMBL" id="CP036261">
    <property type="protein sequence ID" value="QDS86803.1"/>
    <property type="molecule type" value="Genomic_DNA"/>
</dbReference>
<evidence type="ECO:0000259" key="1">
    <source>
        <dbReference type="Pfam" id="PF04972"/>
    </source>
</evidence>
<evidence type="ECO:0000313" key="2">
    <source>
        <dbReference type="EMBL" id="QDS86803.1"/>
    </source>
</evidence>
<reference evidence="2 3" key="1">
    <citation type="submission" date="2019-02" db="EMBL/GenBank/DDBJ databases">
        <title>Deep-cultivation of Planctomycetes and their phenomic and genomic characterization uncovers novel biology.</title>
        <authorList>
            <person name="Wiegand S."/>
            <person name="Jogler M."/>
            <person name="Boedeker C."/>
            <person name="Pinto D."/>
            <person name="Vollmers J."/>
            <person name="Rivas-Marin E."/>
            <person name="Kohn T."/>
            <person name="Peeters S.H."/>
            <person name="Heuer A."/>
            <person name="Rast P."/>
            <person name="Oberbeckmann S."/>
            <person name="Bunk B."/>
            <person name="Jeske O."/>
            <person name="Meyerdierks A."/>
            <person name="Storesund J.E."/>
            <person name="Kallscheuer N."/>
            <person name="Luecker S."/>
            <person name="Lage O.M."/>
            <person name="Pohl T."/>
            <person name="Merkel B.J."/>
            <person name="Hornburger P."/>
            <person name="Mueller R.-W."/>
            <person name="Bruemmer F."/>
            <person name="Labrenz M."/>
            <person name="Spormann A.M."/>
            <person name="Op den Camp H."/>
            <person name="Overmann J."/>
            <person name="Amann R."/>
            <person name="Jetten M.S.M."/>
            <person name="Mascher T."/>
            <person name="Medema M.H."/>
            <person name="Devos D.P."/>
            <person name="Kaster A.-K."/>
            <person name="Ovreas L."/>
            <person name="Rohde M."/>
            <person name="Galperin M.Y."/>
            <person name="Jogler C."/>
        </authorList>
    </citation>
    <scope>NUCLEOTIDE SEQUENCE [LARGE SCALE GENOMIC DNA]</scope>
    <source>
        <strain evidence="2 3">EC9</strain>
    </source>
</reference>
<dbReference type="Proteomes" id="UP000319557">
    <property type="component" value="Chromosome"/>
</dbReference>
<sequence>MIDTLEPQSSVVARNRLHESPITELRDLEIVEDGECLCISGRVRSFYHKQLAQETVRQTAPGWTVVNRVDVD</sequence>
<protein>
    <recommendedName>
        <fullName evidence="1">BON domain-containing protein</fullName>
    </recommendedName>
</protein>
<feature type="domain" description="BON" evidence="1">
    <location>
        <begin position="30"/>
        <end position="71"/>
    </location>
</feature>
<organism evidence="2 3">
    <name type="scientific">Rosistilla ulvae</name>
    <dbReference type="NCBI Taxonomy" id="1930277"/>
    <lineage>
        <taxon>Bacteria</taxon>
        <taxon>Pseudomonadati</taxon>
        <taxon>Planctomycetota</taxon>
        <taxon>Planctomycetia</taxon>
        <taxon>Pirellulales</taxon>
        <taxon>Pirellulaceae</taxon>
        <taxon>Rosistilla</taxon>
    </lineage>
</organism>
<dbReference type="Pfam" id="PF04972">
    <property type="entry name" value="BON"/>
    <property type="match status" value="1"/>
</dbReference>
<accession>A0A517LW03</accession>
<proteinExistence type="predicted"/>
<keyword evidence="3" id="KW-1185">Reference proteome</keyword>
<dbReference type="OrthoDB" id="214050at2"/>
<dbReference type="KEGG" id="ruv:EC9_09770"/>
<dbReference type="AlphaFoldDB" id="A0A517LW03"/>
<dbReference type="RefSeq" id="WP_145118264.1">
    <property type="nucleotide sequence ID" value="NZ_CP036261.1"/>
</dbReference>
<dbReference type="InterPro" id="IPR007055">
    <property type="entry name" value="BON_dom"/>
</dbReference>
<gene>
    <name evidence="2" type="ORF">EC9_09770</name>
</gene>